<reference evidence="1" key="1">
    <citation type="submission" date="2022-11" db="EMBL/GenBank/DDBJ databases">
        <title>Minimal conservation of predation-associated metabolite biosynthetic gene clusters underscores biosynthetic potential of Myxococcota including descriptions for ten novel species: Archangium lansinium sp. nov., Myxococcus landrumus sp. nov., Nannocystis bai.</title>
        <authorList>
            <person name="Ahearne A."/>
            <person name="Stevens C."/>
            <person name="Dowd S."/>
        </authorList>
    </citation>
    <scope>NUCLEOTIDE SEQUENCE</scope>
    <source>
        <strain evidence="1">Fl3</strain>
    </source>
</reference>
<sequence length="42" mass="4090">MRDAAGAVDPTGAARPHGIDLGGITTCSTLQRGVALALAAGR</sequence>
<dbReference type="RefSeq" id="WP_269038136.1">
    <property type="nucleotide sequence ID" value="NZ_CP114040.1"/>
</dbReference>
<proteinExistence type="predicted"/>
<organism evidence="1 2">
    <name type="scientific">Nannocystis punicea</name>
    <dbReference type="NCBI Taxonomy" id="2995304"/>
    <lineage>
        <taxon>Bacteria</taxon>
        <taxon>Pseudomonadati</taxon>
        <taxon>Myxococcota</taxon>
        <taxon>Polyangia</taxon>
        <taxon>Nannocystales</taxon>
        <taxon>Nannocystaceae</taxon>
        <taxon>Nannocystis</taxon>
    </lineage>
</organism>
<evidence type="ECO:0000313" key="1">
    <source>
        <dbReference type="EMBL" id="WAS95792.1"/>
    </source>
</evidence>
<dbReference type="Proteomes" id="UP001164459">
    <property type="component" value="Chromosome"/>
</dbReference>
<accession>A0ABY7H9L2</accession>
<protein>
    <submittedName>
        <fullName evidence="1">Uncharacterized protein</fullName>
    </submittedName>
</protein>
<dbReference type="EMBL" id="CP114040">
    <property type="protein sequence ID" value="WAS95792.1"/>
    <property type="molecule type" value="Genomic_DNA"/>
</dbReference>
<name>A0ABY7H9L2_9BACT</name>
<gene>
    <name evidence="1" type="ORF">O0S08_06480</name>
</gene>
<evidence type="ECO:0000313" key="2">
    <source>
        <dbReference type="Proteomes" id="UP001164459"/>
    </source>
</evidence>
<keyword evidence="2" id="KW-1185">Reference proteome</keyword>